<keyword evidence="1" id="KW-0614">Plasmid</keyword>
<organism evidence="1">
    <name type="scientific">Roseomonas mucosa</name>
    <dbReference type="NCBI Taxonomy" id="207340"/>
    <lineage>
        <taxon>Bacteria</taxon>
        <taxon>Pseudomonadati</taxon>
        <taxon>Pseudomonadota</taxon>
        <taxon>Alphaproteobacteria</taxon>
        <taxon>Acetobacterales</taxon>
        <taxon>Roseomonadaceae</taxon>
        <taxon>Roseomonas</taxon>
    </lineage>
</organism>
<geneLocation type="plasmid" evidence="1">
    <name>p1-AD2</name>
</geneLocation>
<reference evidence="1" key="1">
    <citation type="submission" date="2017-12" db="EMBL/GenBank/DDBJ databases">
        <authorList>
            <person name="Martens C."/>
            <person name="Dahlstrom E."/>
            <person name="Barbian K."/>
            <person name="Sykora L."/>
            <person name="Ricklefs S."/>
            <person name="Bruno D."/>
            <person name="Anzick I."/>
            <person name="Myles I."/>
            <person name="Datta S.K."/>
        </authorList>
    </citation>
    <scope>NUCLEOTIDE SEQUENCE</scope>
    <source>
        <strain evidence="1">AD2</strain>
        <plasmid evidence="1">p1-AD2</plasmid>
    </source>
</reference>
<dbReference type="EMBL" id="CP025188">
    <property type="protein sequence ID" value="AWV20324.1"/>
    <property type="molecule type" value="Genomic_DNA"/>
</dbReference>
<sequence>MPTDTDEKRAAFEAWAKIQSLRLNRYGMNNELYGSNSTQLAYEAWNAALAAQEGGGERVTERWEPMETAPMDGTVIQFLQGGEVFAGFAGDDPDHPWQFLDRNGRQAFVNGFHHKFSPRWWRPLAEAPKEAALRAAQEGTGNG</sequence>
<name>A0A4Y1MS23_9PROT</name>
<protein>
    <submittedName>
        <fullName evidence="1">Uncharacterized protein</fullName>
    </submittedName>
</protein>
<accession>A0A4Y1MS23</accession>
<dbReference type="RefSeq" id="WP_168550266.1">
    <property type="nucleotide sequence ID" value="NZ_CP025188.1"/>
</dbReference>
<dbReference type="AlphaFoldDB" id="A0A4Y1MS23"/>
<gene>
    <name evidence="1" type="ORF">RADP37_05401</name>
</gene>
<proteinExistence type="predicted"/>
<evidence type="ECO:0000313" key="1">
    <source>
        <dbReference type="EMBL" id="AWV20324.1"/>
    </source>
</evidence>